<dbReference type="InterPro" id="IPR014757">
    <property type="entry name" value="Tscrpt_reg_IclR_C"/>
</dbReference>
<name>A0A1M4TX72_9CLOT</name>
<keyword evidence="3" id="KW-0804">Transcription</keyword>
<dbReference type="InterPro" id="IPR036388">
    <property type="entry name" value="WH-like_DNA-bd_sf"/>
</dbReference>
<gene>
    <name evidence="8" type="ORF">SAMN02745158_00618</name>
</gene>
<keyword evidence="2" id="KW-0238">DNA-binding</keyword>
<dbReference type="Gene3D" id="1.10.10.10">
    <property type="entry name" value="Winged helix-like DNA-binding domain superfamily/Winged helix DNA-binding domain"/>
    <property type="match status" value="1"/>
</dbReference>
<dbReference type="Pfam" id="PF01614">
    <property type="entry name" value="IclR_C"/>
    <property type="match status" value="1"/>
</dbReference>
<organism evidence="8 9">
    <name type="scientific">Lactonifactor longoviformis DSM 17459</name>
    <dbReference type="NCBI Taxonomy" id="1122155"/>
    <lineage>
        <taxon>Bacteria</taxon>
        <taxon>Bacillati</taxon>
        <taxon>Bacillota</taxon>
        <taxon>Clostridia</taxon>
        <taxon>Eubacteriales</taxon>
        <taxon>Clostridiaceae</taxon>
        <taxon>Lactonifactor</taxon>
    </lineage>
</organism>
<evidence type="ECO:0000256" key="3">
    <source>
        <dbReference type="ARBA" id="ARBA00023163"/>
    </source>
</evidence>
<dbReference type="SUPFAM" id="SSF55781">
    <property type="entry name" value="GAF domain-like"/>
    <property type="match status" value="1"/>
</dbReference>
<sequence>MAEEKNPIQVADRLFLVMETLAETGPAGLIDLSNRLNLHKSTVHRLLNSLIYMGYARQDQETGKYSLTFKILEISNKVLNKVDVLEIARPHLKRLMQQTGETVHFVQIDGTEAVYIDKVESHQNSVRMVSKVGSRIPLYCSGVGKALLATMKPEAVKKLWEASDIHRLTPHTIIDYSRFLKDLEEIRKKGYALDNEENEEGVRCIAACLTDFKGKAKYAFSISAPVNRMTDERITELSGYVLEMKQQMTQEMS</sequence>
<evidence type="ECO:0000256" key="4">
    <source>
        <dbReference type="ARBA" id="ARBA00058938"/>
    </source>
</evidence>
<reference evidence="8 9" key="1">
    <citation type="submission" date="2016-11" db="EMBL/GenBank/DDBJ databases">
        <authorList>
            <person name="Jaros S."/>
            <person name="Januszkiewicz K."/>
            <person name="Wedrychowicz H."/>
        </authorList>
    </citation>
    <scope>NUCLEOTIDE SEQUENCE [LARGE SCALE GENOMIC DNA]</scope>
    <source>
        <strain evidence="8 9">DSM 17459</strain>
    </source>
</reference>
<dbReference type="EMBL" id="FQVI01000002">
    <property type="protein sequence ID" value="SHE49042.1"/>
    <property type="molecule type" value="Genomic_DNA"/>
</dbReference>
<dbReference type="PROSITE" id="PS51077">
    <property type="entry name" value="HTH_ICLR"/>
    <property type="match status" value="1"/>
</dbReference>
<dbReference type="SMART" id="SM00346">
    <property type="entry name" value="HTH_ICLR"/>
    <property type="match status" value="1"/>
</dbReference>
<dbReference type="PROSITE" id="PS51078">
    <property type="entry name" value="ICLR_ED"/>
    <property type="match status" value="1"/>
</dbReference>
<keyword evidence="9" id="KW-1185">Reference proteome</keyword>
<feature type="domain" description="HTH iclR-type" evidence="6">
    <location>
        <begin position="8"/>
        <end position="69"/>
    </location>
</feature>
<evidence type="ECO:0000259" key="7">
    <source>
        <dbReference type="PROSITE" id="PS51078"/>
    </source>
</evidence>
<dbReference type="InterPro" id="IPR050707">
    <property type="entry name" value="HTH_MetabolicPath_Reg"/>
</dbReference>
<evidence type="ECO:0000256" key="2">
    <source>
        <dbReference type="ARBA" id="ARBA00023125"/>
    </source>
</evidence>
<dbReference type="GO" id="GO:0003677">
    <property type="term" value="F:DNA binding"/>
    <property type="evidence" value="ECO:0007669"/>
    <property type="project" value="UniProtKB-KW"/>
</dbReference>
<dbReference type="GO" id="GO:0003700">
    <property type="term" value="F:DNA-binding transcription factor activity"/>
    <property type="evidence" value="ECO:0007669"/>
    <property type="project" value="TreeGrafter"/>
</dbReference>
<dbReference type="OrthoDB" id="9791752at2"/>
<dbReference type="FunFam" id="1.10.10.10:FF:000056">
    <property type="entry name" value="IclR family transcriptional regulator"/>
    <property type="match status" value="1"/>
</dbReference>
<dbReference type="Gene3D" id="3.30.450.40">
    <property type="match status" value="1"/>
</dbReference>
<dbReference type="InterPro" id="IPR036390">
    <property type="entry name" value="WH_DNA-bd_sf"/>
</dbReference>
<evidence type="ECO:0000313" key="8">
    <source>
        <dbReference type="EMBL" id="SHE49042.1"/>
    </source>
</evidence>
<evidence type="ECO:0000259" key="6">
    <source>
        <dbReference type="PROSITE" id="PS51077"/>
    </source>
</evidence>
<protein>
    <recommendedName>
        <fullName evidence="5">Glycerol operon regulatory protein</fullName>
    </recommendedName>
</protein>
<dbReference type="PANTHER" id="PTHR30136:SF19">
    <property type="entry name" value="DNA-BINDING TRANSCRIPTIONAL REPRESSOR YIAJ"/>
    <property type="match status" value="1"/>
</dbReference>
<dbReference type="InterPro" id="IPR005471">
    <property type="entry name" value="Tscrpt_reg_IclR_N"/>
</dbReference>
<proteinExistence type="predicted"/>
<dbReference type="InterPro" id="IPR029016">
    <property type="entry name" value="GAF-like_dom_sf"/>
</dbReference>
<dbReference type="GO" id="GO:0045892">
    <property type="term" value="P:negative regulation of DNA-templated transcription"/>
    <property type="evidence" value="ECO:0007669"/>
    <property type="project" value="TreeGrafter"/>
</dbReference>
<feature type="domain" description="IclR-ED" evidence="7">
    <location>
        <begin position="70"/>
        <end position="253"/>
    </location>
</feature>
<keyword evidence="1" id="KW-0805">Transcription regulation</keyword>
<dbReference type="AlphaFoldDB" id="A0A1M4TX72"/>
<dbReference type="STRING" id="1122155.SAMN02745158_00618"/>
<dbReference type="SUPFAM" id="SSF46785">
    <property type="entry name" value="Winged helix' DNA-binding domain"/>
    <property type="match status" value="1"/>
</dbReference>
<comment type="function">
    <text evidence="4">May be an activator protein for the gylABX operon.</text>
</comment>
<accession>A0A1M4TX72</accession>
<evidence type="ECO:0000256" key="1">
    <source>
        <dbReference type="ARBA" id="ARBA00023015"/>
    </source>
</evidence>
<dbReference type="PANTHER" id="PTHR30136">
    <property type="entry name" value="HELIX-TURN-HELIX TRANSCRIPTIONAL REGULATOR, ICLR FAMILY"/>
    <property type="match status" value="1"/>
</dbReference>
<dbReference type="Pfam" id="PF09339">
    <property type="entry name" value="HTH_IclR"/>
    <property type="match status" value="1"/>
</dbReference>
<dbReference type="Proteomes" id="UP000184245">
    <property type="component" value="Unassembled WGS sequence"/>
</dbReference>
<dbReference type="RefSeq" id="WP_072848912.1">
    <property type="nucleotide sequence ID" value="NZ_FQVI01000002.1"/>
</dbReference>
<evidence type="ECO:0000313" key="9">
    <source>
        <dbReference type="Proteomes" id="UP000184245"/>
    </source>
</evidence>
<evidence type="ECO:0000256" key="5">
    <source>
        <dbReference type="ARBA" id="ARBA00070406"/>
    </source>
</evidence>